<feature type="compositionally biased region" description="Low complexity" evidence="1">
    <location>
        <begin position="114"/>
        <end position="134"/>
    </location>
</feature>
<organism evidence="2 3">
    <name type="scientific">Sphingomonas floccifaciens</name>
    <dbReference type="NCBI Taxonomy" id="1844115"/>
    <lineage>
        <taxon>Bacteria</taxon>
        <taxon>Pseudomonadati</taxon>
        <taxon>Pseudomonadota</taxon>
        <taxon>Alphaproteobacteria</taxon>
        <taxon>Sphingomonadales</taxon>
        <taxon>Sphingomonadaceae</taxon>
        <taxon>Sphingomonas</taxon>
    </lineage>
</organism>
<name>A0ABW4N980_9SPHN</name>
<gene>
    <name evidence="2" type="ORF">ACFSC3_03500</name>
</gene>
<evidence type="ECO:0000256" key="1">
    <source>
        <dbReference type="SAM" id="MobiDB-lite"/>
    </source>
</evidence>
<proteinExistence type="predicted"/>
<dbReference type="RefSeq" id="WP_380938792.1">
    <property type="nucleotide sequence ID" value="NZ_JBHUFC010000002.1"/>
</dbReference>
<evidence type="ECO:0000313" key="3">
    <source>
        <dbReference type="Proteomes" id="UP001597283"/>
    </source>
</evidence>
<dbReference type="Proteomes" id="UP001597283">
    <property type="component" value="Unassembled WGS sequence"/>
</dbReference>
<keyword evidence="3" id="KW-1185">Reference proteome</keyword>
<reference evidence="3" key="1">
    <citation type="journal article" date="2019" name="Int. J. Syst. Evol. Microbiol.">
        <title>The Global Catalogue of Microorganisms (GCM) 10K type strain sequencing project: providing services to taxonomists for standard genome sequencing and annotation.</title>
        <authorList>
            <consortium name="The Broad Institute Genomics Platform"/>
            <consortium name="The Broad Institute Genome Sequencing Center for Infectious Disease"/>
            <person name="Wu L."/>
            <person name="Ma J."/>
        </authorList>
    </citation>
    <scope>NUCLEOTIDE SEQUENCE [LARGE SCALE GENOMIC DNA]</scope>
    <source>
        <strain evidence="3">Q85</strain>
    </source>
</reference>
<accession>A0ABW4N980</accession>
<dbReference type="EMBL" id="JBHUFC010000002">
    <property type="protein sequence ID" value="MFD1786631.1"/>
    <property type="molecule type" value="Genomic_DNA"/>
</dbReference>
<comment type="caution">
    <text evidence="2">The sequence shown here is derived from an EMBL/GenBank/DDBJ whole genome shotgun (WGS) entry which is preliminary data.</text>
</comment>
<sequence>MAENTHNRLRQLQGLISIDAWHGESTVTGHVDLRAYVNFDEARLGGQSDDEVAFRLSLRKAELILRQSEPKSFKFDPAHLWRGDKSISVERKTLKNAGRKNIRSRSSDLEASKSPKLSFSSERSSEDSISGSVESKAEESSKTINVSFSRNDPTRPGWILKPREDAPRVKDAEVLYGQPWDEDEISLAKLIMNKNHASAEMLSMLSIYVICRQEDLVFHDIKIKGQNGTWITMPEASPKRFVIQEYLRKSLMSEGLPGSDLHNPFAIVHLGEAISEFRKS</sequence>
<protein>
    <submittedName>
        <fullName evidence="2">Uncharacterized protein</fullName>
    </submittedName>
</protein>
<feature type="region of interest" description="Disordered" evidence="1">
    <location>
        <begin position="98"/>
        <end position="144"/>
    </location>
</feature>
<evidence type="ECO:0000313" key="2">
    <source>
        <dbReference type="EMBL" id="MFD1786631.1"/>
    </source>
</evidence>